<feature type="transmembrane region" description="Helical" evidence="1">
    <location>
        <begin position="98"/>
        <end position="123"/>
    </location>
</feature>
<evidence type="ECO:0000256" key="1">
    <source>
        <dbReference type="SAM" id="Phobius"/>
    </source>
</evidence>
<reference evidence="3" key="1">
    <citation type="journal article" date="2017" name="Genome Biol.">
        <title>Comparative genomics reveals high biological diversity and specific adaptations in the industrially and medically important fungal genus Aspergillus.</title>
        <authorList>
            <person name="de Vries R.P."/>
            <person name="Riley R."/>
            <person name="Wiebenga A."/>
            <person name="Aguilar-Osorio G."/>
            <person name="Amillis S."/>
            <person name="Uchima C.A."/>
            <person name="Anderluh G."/>
            <person name="Asadollahi M."/>
            <person name="Askin M."/>
            <person name="Barry K."/>
            <person name="Battaglia E."/>
            <person name="Bayram O."/>
            <person name="Benocci T."/>
            <person name="Braus-Stromeyer S.A."/>
            <person name="Caldana C."/>
            <person name="Canovas D."/>
            <person name="Cerqueira G.C."/>
            <person name="Chen F."/>
            <person name="Chen W."/>
            <person name="Choi C."/>
            <person name="Clum A."/>
            <person name="Dos Santos R.A."/>
            <person name="Damasio A.R."/>
            <person name="Diallinas G."/>
            <person name="Emri T."/>
            <person name="Fekete E."/>
            <person name="Flipphi M."/>
            <person name="Freyberg S."/>
            <person name="Gallo A."/>
            <person name="Gournas C."/>
            <person name="Habgood R."/>
            <person name="Hainaut M."/>
            <person name="Harispe M.L."/>
            <person name="Henrissat B."/>
            <person name="Hilden K.S."/>
            <person name="Hope R."/>
            <person name="Hossain A."/>
            <person name="Karabika E."/>
            <person name="Karaffa L."/>
            <person name="Karanyi Z."/>
            <person name="Krasevec N."/>
            <person name="Kuo A."/>
            <person name="Kusch H."/>
            <person name="LaButti K."/>
            <person name="Lagendijk E.L."/>
            <person name="Lapidus A."/>
            <person name="Levasseur A."/>
            <person name="Lindquist E."/>
            <person name="Lipzen A."/>
            <person name="Logrieco A.F."/>
            <person name="MacCabe A."/>
            <person name="Maekelae M.R."/>
            <person name="Malavazi I."/>
            <person name="Melin P."/>
            <person name="Meyer V."/>
            <person name="Mielnichuk N."/>
            <person name="Miskei M."/>
            <person name="Molnar A.P."/>
            <person name="Mule G."/>
            <person name="Ngan C.Y."/>
            <person name="Orejas M."/>
            <person name="Orosz E."/>
            <person name="Ouedraogo J.P."/>
            <person name="Overkamp K.M."/>
            <person name="Park H.-S."/>
            <person name="Perrone G."/>
            <person name="Piumi F."/>
            <person name="Punt P.J."/>
            <person name="Ram A.F."/>
            <person name="Ramon A."/>
            <person name="Rauscher S."/>
            <person name="Record E."/>
            <person name="Riano-Pachon D.M."/>
            <person name="Robert V."/>
            <person name="Roehrig J."/>
            <person name="Ruller R."/>
            <person name="Salamov A."/>
            <person name="Salih N.S."/>
            <person name="Samson R.A."/>
            <person name="Sandor E."/>
            <person name="Sanguinetti M."/>
            <person name="Schuetze T."/>
            <person name="Sepcic K."/>
            <person name="Shelest E."/>
            <person name="Sherlock G."/>
            <person name="Sophianopoulou V."/>
            <person name="Squina F.M."/>
            <person name="Sun H."/>
            <person name="Susca A."/>
            <person name="Todd R.B."/>
            <person name="Tsang A."/>
            <person name="Unkles S.E."/>
            <person name="van de Wiele N."/>
            <person name="van Rossen-Uffink D."/>
            <person name="Oliveira J.V."/>
            <person name="Vesth T.C."/>
            <person name="Visser J."/>
            <person name="Yu J.-H."/>
            <person name="Zhou M."/>
            <person name="Andersen M.R."/>
            <person name="Archer D.B."/>
            <person name="Baker S.E."/>
            <person name="Benoit I."/>
            <person name="Brakhage A.A."/>
            <person name="Braus G.H."/>
            <person name="Fischer R."/>
            <person name="Frisvad J.C."/>
            <person name="Goldman G.H."/>
            <person name="Houbraken J."/>
            <person name="Oakley B."/>
            <person name="Pocsi I."/>
            <person name="Scazzocchio C."/>
            <person name="Seiboth B."/>
            <person name="vanKuyk P.A."/>
            <person name="Wortman J."/>
            <person name="Dyer P.S."/>
            <person name="Grigoriev I.V."/>
        </authorList>
    </citation>
    <scope>NUCLEOTIDE SEQUENCE [LARGE SCALE GENOMIC DNA]</scope>
    <source>
        <strain evidence="3">CBS 593.65</strain>
    </source>
</reference>
<dbReference type="VEuPathDB" id="FungiDB:ASPSYDRAFT_1073496"/>
<accession>A0A1L9TE53</accession>
<gene>
    <name evidence="2" type="ORF">ASPSYDRAFT_1073496</name>
</gene>
<dbReference type="AlphaFoldDB" id="A0A1L9TE53"/>
<dbReference type="Proteomes" id="UP000184356">
    <property type="component" value="Unassembled WGS sequence"/>
</dbReference>
<proteinExistence type="predicted"/>
<feature type="transmembrane region" description="Helical" evidence="1">
    <location>
        <begin position="17"/>
        <end position="38"/>
    </location>
</feature>
<keyword evidence="1" id="KW-0812">Transmembrane</keyword>
<name>A0A1L9TE53_9EURO</name>
<keyword evidence="1" id="KW-1133">Transmembrane helix</keyword>
<keyword evidence="1" id="KW-0472">Membrane</keyword>
<keyword evidence="3" id="KW-1185">Reference proteome</keyword>
<evidence type="ECO:0000313" key="2">
    <source>
        <dbReference type="EMBL" id="OJJ57709.1"/>
    </source>
</evidence>
<organism evidence="2 3">
    <name type="scientific">Aspergillus sydowii CBS 593.65</name>
    <dbReference type="NCBI Taxonomy" id="1036612"/>
    <lineage>
        <taxon>Eukaryota</taxon>
        <taxon>Fungi</taxon>
        <taxon>Dikarya</taxon>
        <taxon>Ascomycota</taxon>
        <taxon>Pezizomycotina</taxon>
        <taxon>Eurotiomycetes</taxon>
        <taxon>Eurotiomycetidae</taxon>
        <taxon>Eurotiales</taxon>
        <taxon>Aspergillaceae</taxon>
        <taxon>Aspergillus</taxon>
        <taxon>Aspergillus subgen. Nidulantes</taxon>
    </lineage>
</organism>
<dbReference type="RefSeq" id="XP_040701515.1">
    <property type="nucleotide sequence ID" value="XM_040839879.1"/>
</dbReference>
<sequence length="159" mass="18653">MVYTSALNSDTYRNFRFLSFFSFFFLSCVCFMVFVYSVRLWGWQGRLAIGALGINQDPDGVLSTWHLHLLTTNDLANETWLRNGFSRIYEPRLSIALISYYVLEIQILSSYLVFYHLILYMLYRSRVVSSFGSYLSCNYPDWFTHSSGLPKYILGRTTF</sequence>
<evidence type="ECO:0000313" key="3">
    <source>
        <dbReference type="Proteomes" id="UP000184356"/>
    </source>
</evidence>
<dbReference type="GeneID" id="63755952"/>
<protein>
    <submittedName>
        <fullName evidence="2">Uncharacterized protein</fullName>
    </submittedName>
</protein>
<dbReference type="EMBL" id="KV878588">
    <property type="protein sequence ID" value="OJJ57709.1"/>
    <property type="molecule type" value="Genomic_DNA"/>
</dbReference>